<name>A0A2A2JVT9_9BILA</name>
<dbReference type="EMBL" id="LIAE01010199">
    <property type="protein sequence ID" value="PAV65679.1"/>
    <property type="molecule type" value="Genomic_DNA"/>
</dbReference>
<dbReference type="AlphaFoldDB" id="A0A2A2JVT9"/>
<comment type="caution">
    <text evidence="1">The sequence shown here is derived from an EMBL/GenBank/DDBJ whole genome shotgun (WGS) entry which is preliminary data.</text>
</comment>
<proteinExistence type="predicted"/>
<gene>
    <name evidence="1" type="ORF">WR25_17203</name>
</gene>
<keyword evidence="2" id="KW-1185">Reference proteome</keyword>
<dbReference type="Proteomes" id="UP000218231">
    <property type="component" value="Unassembled WGS sequence"/>
</dbReference>
<evidence type="ECO:0000313" key="2">
    <source>
        <dbReference type="Proteomes" id="UP000218231"/>
    </source>
</evidence>
<sequence length="79" mass="8495">MPVSFALSQQQAFAWMYAGDSPIDLLQGSQSSVLPFHYMPLLPSLSISRRVAGELEQNGDADLEGSLQGEMQMAGLAHA</sequence>
<evidence type="ECO:0000313" key="1">
    <source>
        <dbReference type="EMBL" id="PAV65679.1"/>
    </source>
</evidence>
<protein>
    <submittedName>
        <fullName evidence="1">Uncharacterized protein</fullName>
    </submittedName>
</protein>
<reference evidence="1 2" key="1">
    <citation type="journal article" date="2017" name="Curr. Biol.">
        <title>Genome architecture and evolution of a unichromosomal asexual nematode.</title>
        <authorList>
            <person name="Fradin H."/>
            <person name="Zegar C."/>
            <person name="Gutwein M."/>
            <person name="Lucas J."/>
            <person name="Kovtun M."/>
            <person name="Corcoran D."/>
            <person name="Baugh L.R."/>
            <person name="Kiontke K."/>
            <person name="Gunsalus K."/>
            <person name="Fitch D.H."/>
            <person name="Piano F."/>
        </authorList>
    </citation>
    <scope>NUCLEOTIDE SEQUENCE [LARGE SCALE GENOMIC DNA]</scope>
    <source>
        <strain evidence="1">PF1309</strain>
    </source>
</reference>
<organism evidence="1 2">
    <name type="scientific">Diploscapter pachys</name>
    <dbReference type="NCBI Taxonomy" id="2018661"/>
    <lineage>
        <taxon>Eukaryota</taxon>
        <taxon>Metazoa</taxon>
        <taxon>Ecdysozoa</taxon>
        <taxon>Nematoda</taxon>
        <taxon>Chromadorea</taxon>
        <taxon>Rhabditida</taxon>
        <taxon>Rhabditina</taxon>
        <taxon>Rhabditomorpha</taxon>
        <taxon>Rhabditoidea</taxon>
        <taxon>Rhabditidae</taxon>
        <taxon>Diploscapter</taxon>
    </lineage>
</organism>
<accession>A0A2A2JVT9</accession>